<dbReference type="PaxDb" id="2903-EOD20273"/>
<protein>
    <recommendedName>
        <fullName evidence="7">Phosphatidic acid phosphatase type 2/haloperoxidase domain-containing protein</fullName>
    </recommendedName>
</protein>
<dbReference type="SMART" id="SM00014">
    <property type="entry name" value="acidPPc"/>
    <property type="match status" value="1"/>
</dbReference>
<sequence>MYPHTPPLAQQVPSWLLWRLSVALPLLLLLPLAALRPRGVPATRLLNELWLGLVTSIATAFLFTCVVKVHVGRLRPDFLSRCMPVDGSCTGDAAAVTEGRKSFPSGHSTLVWAGLGLVSIAYAARLADLSTPRLGSLFKVVVAAAPAMVALGVALSRVADYWHHWQDVLVGSLIGCVAAYGAWRLRFPSPVAAVPSGRSRLTPHVCAEDLELLAKEHRSPPSERVEAPGALIE</sequence>
<dbReference type="eggNOG" id="KOG3030">
    <property type="taxonomic scope" value="Eukaryota"/>
</dbReference>
<dbReference type="GO" id="GO:0016020">
    <property type="term" value="C:membrane"/>
    <property type="evidence" value="ECO:0007669"/>
    <property type="project" value="UniProtKB-SubCell"/>
</dbReference>
<dbReference type="HOGENOM" id="CLU_1191770_0_0_1"/>
<dbReference type="GeneID" id="17265818"/>
<dbReference type="Gene3D" id="1.20.144.10">
    <property type="entry name" value="Phosphatidic acid phosphatase type 2/haloperoxidase"/>
    <property type="match status" value="1"/>
</dbReference>
<dbReference type="STRING" id="2903.R1CC16"/>
<dbReference type="SUPFAM" id="SSF48317">
    <property type="entry name" value="Acid phosphatase/Vanadium-dependent haloperoxidase"/>
    <property type="match status" value="1"/>
</dbReference>
<dbReference type="PANTHER" id="PTHR10165">
    <property type="entry name" value="LIPID PHOSPHATE PHOSPHATASE"/>
    <property type="match status" value="1"/>
</dbReference>
<keyword evidence="5 6" id="KW-0472">Membrane</keyword>
<evidence type="ECO:0000259" key="7">
    <source>
        <dbReference type="SMART" id="SM00014"/>
    </source>
</evidence>
<evidence type="ECO:0000313" key="9">
    <source>
        <dbReference type="Proteomes" id="UP000013827"/>
    </source>
</evidence>
<evidence type="ECO:0000256" key="4">
    <source>
        <dbReference type="ARBA" id="ARBA00022989"/>
    </source>
</evidence>
<accession>A0A0D3J9T8</accession>
<dbReference type="GO" id="GO:0006644">
    <property type="term" value="P:phospholipid metabolic process"/>
    <property type="evidence" value="ECO:0007669"/>
    <property type="project" value="InterPro"/>
</dbReference>
<feature type="transmembrane region" description="Helical" evidence="6">
    <location>
        <begin position="165"/>
        <end position="183"/>
    </location>
</feature>
<feature type="transmembrane region" description="Helical" evidence="6">
    <location>
        <begin position="16"/>
        <end position="37"/>
    </location>
</feature>
<name>A0A0D3J9T8_EMIH1</name>
<dbReference type="PANTHER" id="PTHR10165:SF35">
    <property type="entry name" value="RE23632P"/>
    <property type="match status" value="1"/>
</dbReference>
<evidence type="ECO:0000313" key="8">
    <source>
        <dbReference type="EnsemblProtists" id="EOD20273"/>
    </source>
</evidence>
<evidence type="ECO:0000256" key="3">
    <source>
        <dbReference type="ARBA" id="ARBA00022692"/>
    </source>
</evidence>
<dbReference type="GO" id="GO:0008195">
    <property type="term" value="F:phosphatidate phosphatase activity"/>
    <property type="evidence" value="ECO:0007669"/>
    <property type="project" value="TreeGrafter"/>
</dbReference>
<reference evidence="8" key="2">
    <citation type="submission" date="2024-10" db="UniProtKB">
        <authorList>
            <consortium name="EnsemblProtists"/>
        </authorList>
    </citation>
    <scope>IDENTIFICATION</scope>
</reference>
<evidence type="ECO:0000256" key="5">
    <source>
        <dbReference type="ARBA" id="ARBA00023136"/>
    </source>
</evidence>
<dbReference type="RefSeq" id="XP_005772702.1">
    <property type="nucleotide sequence ID" value="XM_005772645.1"/>
</dbReference>
<feature type="transmembrane region" description="Helical" evidence="6">
    <location>
        <begin position="49"/>
        <end position="71"/>
    </location>
</feature>
<keyword evidence="4 6" id="KW-1133">Transmembrane helix</keyword>
<feature type="domain" description="Phosphatidic acid phosphatase type 2/haloperoxidase" evidence="7">
    <location>
        <begin position="51"/>
        <end position="183"/>
    </location>
</feature>
<keyword evidence="9" id="KW-1185">Reference proteome</keyword>
<dbReference type="Proteomes" id="UP000013827">
    <property type="component" value="Unassembled WGS sequence"/>
</dbReference>
<evidence type="ECO:0000256" key="1">
    <source>
        <dbReference type="ARBA" id="ARBA00004141"/>
    </source>
</evidence>
<dbReference type="InterPro" id="IPR043216">
    <property type="entry name" value="PAP-like"/>
</dbReference>
<dbReference type="EnsemblProtists" id="EOD20273">
    <property type="protein sequence ID" value="EOD20273"/>
    <property type="gene ID" value="EMIHUDRAFT_242228"/>
</dbReference>
<proteinExistence type="inferred from homology"/>
<keyword evidence="3 6" id="KW-0812">Transmembrane</keyword>
<feature type="transmembrane region" description="Helical" evidence="6">
    <location>
        <begin position="110"/>
        <end position="128"/>
    </location>
</feature>
<evidence type="ECO:0000256" key="6">
    <source>
        <dbReference type="SAM" id="Phobius"/>
    </source>
</evidence>
<organism evidence="8 9">
    <name type="scientific">Emiliania huxleyi (strain CCMP1516)</name>
    <dbReference type="NCBI Taxonomy" id="280463"/>
    <lineage>
        <taxon>Eukaryota</taxon>
        <taxon>Haptista</taxon>
        <taxon>Haptophyta</taxon>
        <taxon>Prymnesiophyceae</taxon>
        <taxon>Isochrysidales</taxon>
        <taxon>Noelaerhabdaceae</taxon>
        <taxon>Emiliania</taxon>
    </lineage>
</organism>
<feature type="transmembrane region" description="Helical" evidence="6">
    <location>
        <begin position="140"/>
        <end position="159"/>
    </location>
</feature>
<comment type="similarity">
    <text evidence="2">Belongs to the PA-phosphatase related phosphoesterase family.</text>
</comment>
<reference evidence="9" key="1">
    <citation type="journal article" date="2013" name="Nature">
        <title>Pan genome of the phytoplankton Emiliania underpins its global distribution.</title>
        <authorList>
            <person name="Read B.A."/>
            <person name="Kegel J."/>
            <person name="Klute M.J."/>
            <person name="Kuo A."/>
            <person name="Lefebvre S.C."/>
            <person name="Maumus F."/>
            <person name="Mayer C."/>
            <person name="Miller J."/>
            <person name="Monier A."/>
            <person name="Salamov A."/>
            <person name="Young J."/>
            <person name="Aguilar M."/>
            <person name="Claverie J.M."/>
            <person name="Frickenhaus S."/>
            <person name="Gonzalez K."/>
            <person name="Herman E.K."/>
            <person name="Lin Y.C."/>
            <person name="Napier J."/>
            <person name="Ogata H."/>
            <person name="Sarno A.F."/>
            <person name="Shmutz J."/>
            <person name="Schroeder D."/>
            <person name="de Vargas C."/>
            <person name="Verret F."/>
            <person name="von Dassow P."/>
            <person name="Valentin K."/>
            <person name="Van de Peer Y."/>
            <person name="Wheeler G."/>
            <person name="Dacks J.B."/>
            <person name="Delwiche C.F."/>
            <person name="Dyhrman S.T."/>
            <person name="Glockner G."/>
            <person name="John U."/>
            <person name="Richards T."/>
            <person name="Worden A.Z."/>
            <person name="Zhang X."/>
            <person name="Grigoriev I.V."/>
            <person name="Allen A.E."/>
            <person name="Bidle K."/>
            <person name="Borodovsky M."/>
            <person name="Bowler C."/>
            <person name="Brownlee C."/>
            <person name="Cock J.M."/>
            <person name="Elias M."/>
            <person name="Gladyshev V.N."/>
            <person name="Groth M."/>
            <person name="Guda C."/>
            <person name="Hadaegh A."/>
            <person name="Iglesias-Rodriguez M.D."/>
            <person name="Jenkins J."/>
            <person name="Jones B.M."/>
            <person name="Lawson T."/>
            <person name="Leese F."/>
            <person name="Lindquist E."/>
            <person name="Lobanov A."/>
            <person name="Lomsadze A."/>
            <person name="Malik S.B."/>
            <person name="Marsh M.E."/>
            <person name="Mackinder L."/>
            <person name="Mock T."/>
            <person name="Mueller-Roeber B."/>
            <person name="Pagarete A."/>
            <person name="Parker M."/>
            <person name="Probert I."/>
            <person name="Quesneville H."/>
            <person name="Raines C."/>
            <person name="Rensing S.A."/>
            <person name="Riano-Pachon D.M."/>
            <person name="Richier S."/>
            <person name="Rokitta S."/>
            <person name="Shiraiwa Y."/>
            <person name="Soanes D.M."/>
            <person name="van der Giezen M."/>
            <person name="Wahlund T.M."/>
            <person name="Williams B."/>
            <person name="Wilson W."/>
            <person name="Wolfe G."/>
            <person name="Wurch L.L."/>
        </authorList>
    </citation>
    <scope>NUCLEOTIDE SEQUENCE</scope>
</reference>
<dbReference type="Pfam" id="PF01569">
    <property type="entry name" value="PAP2"/>
    <property type="match status" value="1"/>
</dbReference>
<dbReference type="InterPro" id="IPR000326">
    <property type="entry name" value="PAP2/HPO"/>
</dbReference>
<dbReference type="GO" id="GO:0046839">
    <property type="term" value="P:phospholipid dephosphorylation"/>
    <property type="evidence" value="ECO:0007669"/>
    <property type="project" value="TreeGrafter"/>
</dbReference>
<dbReference type="InterPro" id="IPR036938">
    <property type="entry name" value="PAP2/HPO_sf"/>
</dbReference>
<dbReference type="KEGG" id="ehx:EMIHUDRAFT_242228"/>
<evidence type="ECO:0000256" key="2">
    <source>
        <dbReference type="ARBA" id="ARBA00008816"/>
    </source>
</evidence>
<dbReference type="AlphaFoldDB" id="A0A0D3J9T8"/>
<comment type="subcellular location">
    <subcellularLocation>
        <location evidence="1">Membrane</location>
        <topology evidence="1">Multi-pass membrane protein</topology>
    </subcellularLocation>
</comment>